<dbReference type="GO" id="GO:0008289">
    <property type="term" value="F:lipid binding"/>
    <property type="evidence" value="ECO:0007669"/>
    <property type="project" value="UniProtKB-KW"/>
</dbReference>
<dbReference type="OrthoDB" id="1638652at2"/>
<dbReference type="Proteomes" id="UP000053797">
    <property type="component" value="Unassembled WGS sequence"/>
</dbReference>
<dbReference type="NCBIfam" id="TIGR00762">
    <property type="entry name" value="DegV"/>
    <property type="match status" value="1"/>
</dbReference>
<gene>
    <name evidence="2" type="ORF">AS033_10705</name>
</gene>
<dbReference type="PANTHER" id="PTHR33434:SF2">
    <property type="entry name" value="FATTY ACID-BINDING PROTEIN TM_1468"/>
    <property type="match status" value="1"/>
</dbReference>
<dbReference type="InterPro" id="IPR003797">
    <property type="entry name" value="DegV"/>
</dbReference>
<dbReference type="Pfam" id="PF02645">
    <property type="entry name" value="DegV"/>
    <property type="match status" value="1"/>
</dbReference>
<dbReference type="InterPro" id="IPR050270">
    <property type="entry name" value="DegV_domain_contain"/>
</dbReference>
<proteinExistence type="predicted"/>
<dbReference type="InterPro" id="IPR043168">
    <property type="entry name" value="DegV_C"/>
</dbReference>
<dbReference type="Gene3D" id="3.30.1180.10">
    <property type="match status" value="1"/>
</dbReference>
<organism evidence="2 3">
    <name type="scientific">Exiguobacterium indicum</name>
    <dbReference type="NCBI Taxonomy" id="296995"/>
    <lineage>
        <taxon>Bacteria</taxon>
        <taxon>Bacillati</taxon>
        <taxon>Bacillota</taxon>
        <taxon>Bacilli</taxon>
        <taxon>Bacillales</taxon>
        <taxon>Bacillales Family XII. Incertae Sedis</taxon>
        <taxon>Exiguobacterium</taxon>
    </lineage>
</organism>
<dbReference type="PROSITE" id="PS51482">
    <property type="entry name" value="DEGV"/>
    <property type="match status" value="1"/>
</dbReference>
<dbReference type="SUPFAM" id="SSF82549">
    <property type="entry name" value="DAK1/DegV-like"/>
    <property type="match status" value="1"/>
</dbReference>
<protein>
    <submittedName>
        <fullName evidence="2">Fatty acid-binding protein DegV</fullName>
    </submittedName>
</protein>
<evidence type="ECO:0000313" key="2">
    <source>
        <dbReference type="EMBL" id="KSU48790.1"/>
    </source>
</evidence>
<reference evidence="2 3" key="1">
    <citation type="journal article" date="2015" name="Int. J. Syst. Evol. Microbiol.">
        <title>Exiguobacterium enclense sp. nov., isolated from sediment.</title>
        <authorList>
            <person name="Dastager S.G."/>
            <person name="Mawlankar R."/>
            <person name="Sonalkar V.V."/>
            <person name="Thorat M.N."/>
            <person name="Mual P."/>
            <person name="Verma A."/>
            <person name="Krishnamurthi S."/>
            <person name="Tang S.K."/>
            <person name="Li W.J."/>
        </authorList>
    </citation>
    <scope>NUCLEOTIDE SEQUENCE [LARGE SCALE GENOMIC DNA]</scope>
    <source>
        <strain evidence="2 3">NIO-1109</strain>
    </source>
</reference>
<name>A0A0V8GF67_9BACL</name>
<evidence type="ECO:0000313" key="3">
    <source>
        <dbReference type="Proteomes" id="UP000053797"/>
    </source>
</evidence>
<comment type="caution">
    <text evidence="2">The sequence shown here is derived from an EMBL/GenBank/DDBJ whole genome shotgun (WGS) entry which is preliminary data.</text>
</comment>
<dbReference type="PANTHER" id="PTHR33434">
    <property type="entry name" value="DEGV DOMAIN-CONTAINING PROTEIN DR_1986-RELATED"/>
    <property type="match status" value="1"/>
</dbReference>
<keyword evidence="1" id="KW-0446">Lipid-binding</keyword>
<accession>A0A0V8GF67</accession>
<dbReference type="EMBL" id="LNQL01000003">
    <property type="protein sequence ID" value="KSU48790.1"/>
    <property type="molecule type" value="Genomic_DNA"/>
</dbReference>
<evidence type="ECO:0000256" key="1">
    <source>
        <dbReference type="ARBA" id="ARBA00023121"/>
    </source>
</evidence>
<sequence>MTKIAWVTDSMAYFTKEEAEAIGVNVVPIQILLGDTAYQENAITVERLFRALDADKKLIAKTSQPIFGEFVGTYERLKEEGYDCAIAVHCTNGLSSTVQSSASAAEAASFPVHIIDSHTAFENQQEFIRYGMELAAQGKSVEEIVAALQALTKKTHFYMIVGNMETMRRGGRVSSGDLFLANLLSIKPIITTDEAGKIVPFKKARSLKKAYIEMVKQIDESMRQHTFYKNRIYVATTMAPEMAAELRQQVAAKFPDLTILEGTFGPAIGTHAGAETVGLFWMND</sequence>
<dbReference type="Gene3D" id="3.40.50.10170">
    <property type="match status" value="1"/>
</dbReference>
<dbReference type="AlphaFoldDB" id="A0A0V8GF67"/>
<dbReference type="RefSeq" id="WP_058265493.1">
    <property type="nucleotide sequence ID" value="NZ_FMYN01000003.1"/>
</dbReference>